<organism evidence="2 3">
    <name type="scientific">Claviceps pusilla</name>
    <dbReference type="NCBI Taxonomy" id="123648"/>
    <lineage>
        <taxon>Eukaryota</taxon>
        <taxon>Fungi</taxon>
        <taxon>Dikarya</taxon>
        <taxon>Ascomycota</taxon>
        <taxon>Pezizomycotina</taxon>
        <taxon>Sordariomycetes</taxon>
        <taxon>Hypocreomycetidae</taxon>
        <taxon>Hypocreales</taxon>
        <taxon>Clavicipitaceae</taxon>
        <taxon>Claviceps</taxon>
    </lineage>
</organism>
<accession>A0A9P7SXE7</accession>
<protein>
    <submittedName>
        <fullName evidence="2">Uncharacterized protein</fullName>
    </submittedName>
</protein>
<feature type="chain" id="PRO_5040137924" evidence="1">
    <location>
        <begin position="19"/>
        <end position="179"/>
    </location>
</feature>
<dbReference type="EMBL" id="SRPW01001240">
    <property type="protein sequence ID" value="KAG6004223.1"/>
    <property type="molecule type" value="Genomic_DNA"/>
</dbReference>
<keyword evidence="3" id="KW-1185">Reference proteome</keyword>
<evidence type="ECO:0000313" key="3">
    <source>
        <dbReference type="Proteomes" id="UP000748025"/>
    </source>
</evidence>
<name>A0A9P7SXE7_9HYPO</name>
<dbReference type="AlphaFoldDB" id="A0A9P7SXE7"/>
<gene>
    <name evidence="2" type="ORF">E4U43_000777</name>
</gene>
<keyword evidence="1" id="KW-0732">Signal</keyword>
<sequence>MRLLTVLALACGAVATAAGPQTPGADTPAIQDADTLELESAILAESHEPLKRDVEVELATRAFPAAGAAELYGIPFPVPGANDVTMTIFGVAITFMMGVRRLYNAANLPTPEYYIRAVRFWNRSGRDLQLRAMALGARWMQGYYENDYTDVEQIPAGANSFDFIIEGDLGPRCSAYEGP</sequence>
<proteinExistence type="predicted"/>
<reference evidence="2" key="1">
    <citation type="journal article" date="2020" name="bioRxiv">
        <title>Whole genome comparisons of ergot fungi reveals the divergence and evolution of species within the genus Claviceps are the result of varying mechanisms driving genome evolution and host range expansion.</title>
        <authorList>
            <person name="Wyka S.A."/>
            <person name="Mondo S.J."/>
            <person name="Liu M."/>
            <person name="Dettman J."/>
            <person name="Nalam V."/>
            <person name="Broders K.D."/>
        </authorList>
    </citation>
    <scope>NUCLEOTIDE SEQUENCE</scope>
    <source>
        <strain evidence="2">CCC 602</strain>
    </source>
</reference>
<evidence type="ECO:0000256" key="1">
    <source>
        <dbReference type="SAM" id="SignalP"/>
    </source>
</evidence>
<dbReference type="Proteomes" id="UP000748025">
    <property type="component" value="Unassembled WGS sequence"/>
</dbReference>
<comment type="caution">
    <text evidence="2">The sequence shown here is derived from an EMBL/GenBank/DDBJ whole genome shotgun (WGS) entry which is preliminary data.</text>
</comment>
<evidence type="ECO:0000313" key="2">
    <source>
        <dbReference type="EMBL" id="KAG6004223.1"/>
    </source>
</evidence>
<feature type="signal peptide" evidence="1">
    <location>
        <begin position="1"/>
        <end position="18"/>
    </location>
</feature>